<keyword evidence="4" id="KW-0547">Nucleotide-binding</keyword>
<protein>
    <submittedName>
        <fullName evidence="11">ABC-type multidrug/protein/lipid transport system, ATPase component</fullName>
    </submittedName>
</protein>
<evidence type="ECO:0000256" key="7">
    <source>
        <dbReference type="ARBA" id="ARBA00023136"/>
    </source>
</evidence>
<feature type="domain" description="ABC transporter" evidence="9">
    <location>
        <begin position="325"/>
        <end position="559"/>
    </location>
</feature>
<reference evidence="11 12" key="1">
    <citation type="submission" date="2008-07" db="EMBL/GenBank/DDBJ databases">
        <authorList>
            <person name="Gonzalez J."/>
            <person name="Sokolova T."/>
            <person name="Ferriera S."/>
            <person name="Johnson J."/>
            <person name="Kravitz S."/>
            <person name="Beeson K."/>
            <person name="Sutton G."/>
            <person name="Rogers Y.-H."/>
            <person name="Friedman R."/>
            <person name="Frazier M."/>
            <person name="Venter J.C."/>
        </authorList>
    </citation>
    <scope>NUCLEOTIDE SEQUENCE [LARGE SCALE GENOMIC DNA]</scope>
    <source>
        <strain evidence="11 12">DSM 12653</strain>
    </source>
</reference>
<keyword evidence="6 8" id="KW-1133">Transmembrane helix</keyword>
<feature type="transmembrane region" description="Helical" evidence="8">
    <location>
        <begin position="12"/>
        <end position="33"/>
    </location>
</feature>
<proteinExistence type="predicted"/>
<dbReference type="InterPro" id="IPR003593">
    <property type="entry name" value="AAA+_ATPase"/>
</dbReference>
<keyword evidence="3 8" id="KW-0812">Transmembrane</keyword>
<gene>
    <name evidence="11" type="ORF">CDSM653_02039</name>
</gene>
<comment type="caution">
    <text evidence="11">The sequence shown here is derived from an EMBL/GenBank/DDBJ whole genome shotgun (WGS) entry which is preliminary data.</text>
</comment>
<dbReference type="PANTHER" id="PTHR43394">
    <property type="entry name" value="ATP-DEPENDENT PERMEASE MDL1, MITOCHONDRIAL"/>
    <property type="match status" value="1"/>
</dbReference>
<feature type="domain" description="ABC transmembrane type-1" evidence="10">
    <location>
        <begin position="13"/>
        <end position="294"/>
    </location>
</feature>
<dbReference type="Gene3D" id="1.20.1560.10">
    <property type="entry name" value="ABC transporter type 1, transmembrane domain"/>
    <property type="match status" value="1"/>
</dbReference>
<evidence type="ECO:0000256" key="8">
    <source>
        <dbReference type="SAM" id="Phobius"/>
    </source>
</evidence>
<dbReference type="Pfam" id="PF00664">
    <property type="entry name" value="ABC_membrane"/>
    <property type="match status" value="1"/>
</dbReference>
<feature type="transmembrane region" description="Helical" evidence="8">
    <location>
        <begin position="151"/>
        <end position="169"/>
    </location>
</feature>
<evidence type="ECO:0000256" key="2">
    <source>
        <dbReference type="ARBA" id="ARBA00022448"/>
    </source>
</evidence>
<evidence type="ECO:0000256" key="1">
    <source>
        <dbReference type="ARBA" id="ARBA00004651"/>
    </source>
</evidence>
<dbReference type="InterPro" id="IPR011527">
    <property type="entry name" value="ABC1_TM_dom"/>
</dbReference>
<organism evidence="11 12">
    <name type="scientific">Caldanaerobacter subterraneus subsp. pacificus DSM 12653</name>
    <dbReference type="NCBI Taxonomy" id="391606"/>
    <lineage>
        <taxon>Bacteria</taxon>
        <taxon>Bacillati</taxon>
        <taxon>Bacillota</taxon>
        <taxon>Clostridia</taxon>
        <taxon>Thermoanaerobacterales</taxon>
        <taxon>Thermoanaerobacteraceae</taxon>
        <taxon>Caldanaerobacter</taxon>
    </lineage>
</organism>
<dbReference type="InterPro" id="IPR039421">
    <property type="entry name" value="Type_1_exporter"/>
</dbReference>
<dbReference type="SUPFAM" id="SSF90123">
    <property type="entry name" value="ABC transporter transmembrane region"/>
    <property type="match status" value="1"/>
</dbReference>
<evidence type="ECO:0000256" key="4">
    <source>
        <dbReference type="ARBA" id="ARBA00022741"/>
    </source>
</evidence>
<sequence>MREFLFKYKKEFVLAVFFLVASVLINIYFAFIYKKLIDVATTRDLVKFYSVVKFAVMFTILEAVVGWLNRTTRFHYMKKTLIYLKDRLFRAIIKKDVEHFNEVNTGKYISIISNDVKIVEEDYFNNFFRLLGSAVGFVAALISLFILSYKITVMIVLMAILSVIIPRIFDDKIAKMRNDYSESLELFTIESKDTLTGLEVIKSFGIEEKVHEKFSKVNEEVEDKKLKYSVLLNTSDTMSEILSSFIFLSVFAVGLYFNIKGEMTLGTMIACVQLSNSIIMPIYSMGQNLNRILSLKSISQKINEVLQEKEEKEDYIPVKSFNDAIEFKNVSFSYTGETKALDNINFTIKKGGKYALVGTSGAGKSTILKLLLKQYENYEGEIKLDGIELRRIDKKDLFKIITLLHQNVFIFDGTVKDNITLFNDRYTDEEVIRAAKVAGLGQLLEKLPEGILSDVGEGGKLLSGGERQRIAIARSVITNASILALDEATAALDNETAYLIEKTILDMDITAIVVTHRLWSELLKRYDEIIVLRDGRIVEKGKFDDLIEKRGYFYSLFNIEKLDKADEPIREEGIFVV</sequence>
<evidence type="ECO:0000313" key="12">
    <source>
        <dbReference type="Proteomes" id="UP000010146"/>
    </source>
</evidence>
<dbReference type="GO" id="GO:0015421">
    <property type="term" value="F:ABC-type oligopeptide transporter activity"/>
    <property type="evidence" value="ECO:0007669"/>
    <property type="project" value="TreeGrafter"/>
</dbReference>
<dbReference type="Proteomes" id="UP000010146">
    <property type="component" value="Unassembled WGS sequence"/>
</dbReference>
<dbReference type="FunFam" id="3.40.50.300:FF:000604">
    <property type="entry name" value="ABC transporter B family member 28"/>
    <property type="match status" value="1"/>
</dbReference>
<dbReference type="RefSeq" id="WP_043883983.1">
    <property type="nucleotide sequence ID" value="NZ_ABXP02000109.1"/>
</dbReference>
<reference evidence="12" key="3">
    <citation type="submission" date="2015-02" db="EMBL/GenBank/DDBJ databases">
        <title>Genome analysis of three genomes within the thermophilic hydrogenogenic bacterial species Caldanaerobacter subterraneus.</title>
        <authorList>
            <person name="Sant'Anna F.H."/>
            <person name="Lebedinsky A."/>
            <person name="Sokolova T."/>
            <person name="Robb F.T."/>
            <person name="Gonzalez J.M."/>
        </authorList>
    </citation>
    <scope>NUCLEOTIDE SEQUENCE [LARGE SCALE GENOMIC DNA]</scope>
    <source>
        <strain evidence="12">DSM 12653</strain>
    </source>
</reference>
<dbReference type="InterPro" id="IPR036640">
    <property type="entry name" value="ABC1_TM_sf"/>
</dbReference>
<evidence type="ECO:0000259" key="10">
    <source>
        <dbReference type="PROSITE" id="PS50929"/>
    </source>
</evidence>
<evidence type="ECO:0000259" key="9">
    <source>
        <dbReference type="PROSITE" id="PS50893"/>
    </source>
</evidence>
<keyword evidence="7 8" id="KW-0472">Membrane</keyword>
<keyword evidence="5" id="KW-0067">ATP-binding</keyword>
<evidence type="ECO:0000313" key="11">
    <source>
        <dbReference type="EMBL" id="KKC28957.1"/>
    </source>
</evidence>
<dbReference type="CDD" id="cd07346">
    <property type="entry name" value="ABC_6TM_exporters"/>
    <property type="match status" value="1"/>
</dbReference>
<feature type="transmembrane region" description="Helical" evidence="8">
    <location>
        <begin position="48"/>
        <end position="69"/>
    </location>
</feature>
<dbReference type="PROSITE" id="PS50893">
    <property type="entry name" value="ABC_TRANSPORTER_2"/>
    <property type="match status" value="1"/>
</dbReference>
<keyword evidence="2" id="KW-0813">Transport</keyword>
<dbReference type="Pfam" id="PF00005">
    <property type="entry name" value="ABC_tran"/>
    <property type="match status" value="1"/>
</dbReference>
<dbReference type="InterPro" id="IPR017871">
    <property type="entry name" value="ABC_transporter-like_CS"/>
</dbReference>
<dbReference type="GO" id="GO:0016887">
    <property type="term" value="F:ATP hydrolysis activity"/>
    <property type="evidence" value="ECO:0007669"/>
    <property type="project" value="InterPro"/>
</dbReference>
<dbReference type="Gene3D" id="3.40.50.300">
    <property type="entry name" value="P-loop containing nucleotide triphosphate hydrolases"/>
    <property type="match status" value="1"/>
</dbReference>
<dbReference type="PANTHER" id="PTHR43394:SF1">
    <property type="entry name" value="ATP-BINDING CASSETTE SUB-FAMILY B MEMBER 10, MITOCHONDRIAL"/>
    <property type="match status" value="1"/>
</dbReference>
<dbReference type="EMBL" id="ABXP02000109">
    <property type="protein sequence ID" value="KKC28957.1"/>
    <property type="molecule type" value="Genomic_DNA"/>
</dbReference>
<dbReference type="InterPro" id="IPR003439">
    <property type="entry name" value="ABC_transporter-like_ATP-bd"/>
</dbReference>
<feature type="transmembrane region" description="Helical" evidence="8">
    <location>
        <begin position="127"/>
        <end position="145"/>
    </location>
</feature>
<evidence type="ECO:0000256" key="6">
    <source>
        <dbReference type="ARBA" id="ARBA00022989"/>
    </source>
</evidence>
<name>A0A0F5PJW6_9THEO</name>
<dbReference type="SUPFAM" id="SSF52540">
    <property type="entry name" value="P-loop containing nucleoside triphosphate hydrolases"/>
    <property type="match status" value="1"/>
</dbReference>
<dbReference type="SMART" id="SM00382">
    <property type="entry name" value="AAA"/>
    <property type="match status" value="1"/>
</dbReference>
<dbReference type="AlphaFoldDB" id="A0A0F5PJW6"/>
<dbReference type="PROSITE" id="PS00211">
    <property type="entry name" value="ABC_TRANSPORTER_1"/>
    <property type="match status" value="1"/>
</dbReference>
<comment type="subcellular location">
    <subcellularLocation>
        <location evidence="1">Cell membrane</location>
        <topology evidence="1">Multi-pass membrane protein</topology>
    </subcellularLocation>
</comment>
<dbReference type="GO" id="GO:0005886">
    <property type="term" value="C:plasma membrane"/>
    <property type="evidence" value="ECO:0007669"/>
    <property type="project" value="UniProtKB-SubCell"/>
</dbReference>
<dbReference type="GO" id="GO:0005737">
    <property type="term" value="C:cytoplasm"/>
    <property type="evidence" value="ECO:0007669"/>
    <property type="project" value="UniProtKB-ARBA"/>
</dbReference>
<dbReference type="InterPro" id="IPR027417">
    <property type="entry name" value="P-loop_NTPase"/>
</dbReference>
<evidence type="ECO:0000256" key="3">
    <source>
        <dbReference type="ARBA" id="ARBA00022692"/>
    </source>
</evidence>
<feature type="transmembrane region" description="Helical" evidence="8">
    <location>
        <begin position="241"/>
        <end position="259"/>
    </location>
</feature>
<reference evidence="11 12" key="2">
    <citation type="journal article" date="2015" name="BMC Genomics">
        <title>Analysis of three genomes within the thermophilic bacterial species Caldanaerobacter subterraneus with a focus on carbon monoxide dehydrogenase evolution and hydrolase diversity.</title>
        <authorList>
            <person name="Sant'Anna F.H."/>
            <person name="Lebedinsky A.V."/>
            <person name="Sokolova T.G."/>
            <person name="Robb F.T."/>
            <person name="Gonzalez J.M."/>
        </authorList>
    </citation>
    <scope>NUCLEOTIDE SEQUENCE [LARGE SCALE GENOMIC DNA]</scope>
    <source>
        <strain evidence="11 12">DSM 12653</strain>
    </source>
</reference>
<accession>A0A0F5PJW6</accession>
<dbReference type="GO" id="GO:0005524">
    <property type="term" value="F:ATP binding"/>
    <property type="evidence" value="ECO:0007669"/>
    <property type="project" value="UniProtKB-KW"/>
</dbReference>
<evidence type="ECO:0000256" key="5">
    <source>
        <dbReference type="ARBA" id="ARBA00022840"/>
    </source>
</evidence>
<dbReference type="PROSITE" id="PS50929">
    <property type="entry name" value="ABC_TM1F"/>
    <property type="match status" value="1"/>
</dbReference>